<keyword evidence="1" id="KW-1133">Transmembrane helix</keyword>
<evidence type="ECO:0000313" key="3">
    <source>
        <dbReference type="EMBL" id="KON82924.1"/>
    </source>
</evidence>
<feature type="transmembrane region" description="Helical" evidence="1">
    <location>
        <begin position="32"/>
        <end position="51"/>
    </location>
</feature>
<dbReference type="Proteomes" id="UP000037405">
    <property type="component" value="Unassembled WGS sequence"/>
</dbReference>
<dbReference type="EMBL" id="LGUE01000008">
    <property type="protein sequence ID" value="KON82924.1"/>
    <property type="molecule type" value="Genomic_DNA"/>
</dbReference>
<proteinExistence type="predicted"/>
<organism evidence="3 4">
    <name type="scientific">Rossellomorea marisflavi</name>
    <dbReference type="NCBI Taxonomy" id="189381"/>
    <lineage>
        <taxon>Bacteria</taxon>
        <taxon>Bacillati</taxon>
        <taxon>Bacillota</taxon>
        <taxon>Bacilli</taxon>
        <taxon>Bacillales</taxon>
        <taxon>Bacillaceae</taxon>
        <taxon>Rossellomorea</taxon>
    </lineage>
</organism>
<evidence type="ECO:0000259" key="2">
    <source>
        <dbReference type="Pfam" id="PF14317"/>
    </source>
</evidence>
<keyword evidence="4" id="KW-1185">Reference proteome</keyword>
<accession>A0A0M0FZE6</accession>
<feature type="transmembrane region" description="Helical" evidence="1">
    <location>
        <begin position="57"/>
        <end position="80"/>
    </location>
</feature>
<dbReference type="InterPro" id="IPR025588">
    <property type="entry name" value="YcxB-like_C"/>
</dbReference>
<dbReference type="OrthoDB" id="2866610at2"/>
<comment type="caution">
    <text evidence="3">The sequence shown here is derived from an EMBL/GenBank/DDBJ whole genome shotgun (WGS) entry which is preliminary data.</text>
</comment>
<name>A0A0M0FZE6_9BACI</name>
<dbReference type="PATRIC" id="fig|189381.12.peg.3298"/>
<dbReference type="RefSeq" id="WP_053429574.1">
    <property type="nucleotide sequence ID" value="NZ_JBLOOZ010000004.1"/>
</dbReference>
<keyword evidence="1" id="KW-0812">Transmembrane</keyword>
<reference evidence="4" key="1">
    <citation type="submission" date="2015-07" db="EMBL/GenBank/DDBJ databases">
        <title>Fjat-14235 jcm11544.</title>
        <authorList>
            <person name="Liu B."/>
            <person name="Wang J."/>
            <person name="Zhu Y."/>
            <person name="Liu G."/>
            <person name="Chen Q."/>
            <person name="Chen Z."/>
            <person name="Lan J."/>
            <person name="Che J."/>
            <person name="Ge C."/>
            <person name="Shi H."/>
            <person name="Pan Z."/>
            <person name="Liu X."/>
        </authorList>
    </citation>
    <scope>NUCLEOTIDE SEQUENCE [LARGE SCALE GENOMIC DNA]</scope>
    <source>
        <strain evidence="4">JCM 11544</strain>
    </source>
</reference>
<sequence length="179" mass="20880">MLTEKGLTVNGTVTKEEFTTFGLYHFKKFHTITFYFLLVVVFLIFAIPTSTMVELDVYIYFIGLYGVISLVSSLLVLLIGRTAVKVRSSKEYKSDPLIQNKITYTFSENEIQQTFGRSAGYFEWSNLRSVHENKDMFRLYVSKSKAIILPKRFFDSDSEIAQFKKLLRDQVDERKVKFM</sequence>
<dbReference type="Pfam" id="PF14317">
    <property type="entry name" value="YcxB"/>
    <property type="match status" value="1"/>
</dbReference>
<evidence type="ECO:0000313" key="4">
    <source>
        <dbReference type="Proteomes" id="UP000037405"/>
    </source>
</evidence>
<keyword evidence="1" id="KW-0472">Membrane</keyword>
<dbReference type="AlphaFoldDB" id="A0A0M0FZE6"/>
<evidence type="ECO:0000256" key="1">
    <source>
        <dbReference type="SAM" id="Phobius"/>
    </source>
</evidence>
<gene>
    <name evidence="3" type="ORF">AF331_18955</name>
</gene>
<feature type="domain" description="YcxB-like C-terminal" evidence="2">
    <location>
        <begin position="106"/>
        <end position="167"/>
    </location>
</feature>
<protein>
    <recommendedName>
        <fullName evidence="2">YcxB-like C-terminal domain-containing protein</fullName>
    </recommendedName>
</protein>